<reference evidence="2" key="1">
    <citation type="journal article" date="2012" name="J. Bacteriol.">
        <title>Revised Genome Sequence of Burkholderia thailandensis MSMB43 with Improved Annotation.</title>
        <authorList>
            <person name="Zhuo Y."/>
            <person name="Liu L."/>
            <person name="Wang Q."/>
            <person name="Liu X."/>
            <person name="Ren B."/>
            <person name="Liu M."/>
            <person name="Ni P."/>
            <person name="Cheng Y.Q."/>
            <person name="Zhang L."/>
        </authorList>
    </citation>
    <scope>NUCLEOTIDE SEQUENCE [LARGE SCALE GENOMIC DNA]</scope>
    <source>
        <strain evidence="2">MSMB43</strain>
    </source>
</reference>
<sequence>MRPRAQLAVDADEPRVDRAAWRRQSVADVRCAAGVDHVRRVRHVLGGAGLERLTKPFERGATTAKGSGLGRAIVDAIAKGAGASFALRSPAPCEADGVQAVVEGLALGDDRATRP</sequence>
<dbReference type="Proteomes" id="UP000004682">
    <property type="component" value="Unassembled WGS sequence"/>
</dbReference>
<organism evidence="1 2">
    <name type="scientific">Burkholderia humptydooensis MSMB43</name>
    <dbReference type="NCBI Taxonomy" id="441157"/>
    <lineage>
        <taxon>Bacteria</taxon>
        <taxon>Pseudomonadati</taxon>
        <taxon>Pseudomonadota</taxon>
        <taxon>Betaproteobacteria</taxon>
        <taxon>Burkholderiales</taxon>
        <taxon>Burkholderiaceae</taxon>
        <taxon>Burkholderia</taxon>
        <taxon>pseudomallei group</taxon>
    </lineage>
</organism>
<dbReference type="EMBL" id="JH692067">
    <property type="protein sequence ID" value="EIP85370.1"/>
    <property type="molecule type" value="Genomic_DNA"/>
</dbReference>
<dbReference type="GO" id="GO:0004673">
    <property type="term" value="F:protein histidine kinase activity"/>
    <property type="evidence" value="ECO:0007669"/>
    <property type="project" value="UniProtKB-EC"/>
</dbReference>
<name>A0ABN0FZM6_9BURK</name>
<dbReference type="EC" id="2.7.13.3" evidence="1"/>
<protein>
    <submittedName>
        <fullName evidence="1">Sensor histidine kinase</fullName>
        <ecNumber evidence="1">2.7.13.3</ecNumber>
    </submittedName>
</protein>
<keyword evidence="2" id="KW-1185">Reference proteome</keyword>
<evidence type="ECO:0000313" key="2">
    <source>
        <dbReference type="Proteomes" id="UP000004682"/>
    </source>
</evidence>
<keyword evidence="1" id="KW-0418">Kinase</keyword>
<keyword evidence="1" id="KW-0808">Transferase</keyword>
<proteinExistence type="predicted"/>
<gene>
    <name evidence="1" type="ORF">A33K_17924</name>
</gene>
<accession>A0ABN0FZM6</accession>
<evidence type="ECO:0000313" key="1">
    <source>
        <dbReference type="EMBL" id="EIP85370.1"/>
    </source>
</evidence>